<dbReference type="AlphaFoldDB" id="A0A0H5RGF2"/>
<feature type="non-terminal residue" evidence="1">
    <location>
        <position position="1"/>
    </location>
</feature>
<proteinExistence type="predicted"/>
<evidence type="ECO:0000313" key="1">
    <source>
        <dbReference type="EMBL" id="CRZ12642.1"/>
    </source>
</evidence>
<dbReference type="EMBL" id="HACM01012200">
    <property type="protein sequence ID" value="CRZ12642.1"/>
    <property type="molecule type" value="Transcribed_RNA"/>
</dbReference>
<protein>
    <submittedName>
        <fullName evidence="1">Uncharacterized protein</fullName>
    </submittedName>
</protein>
<accession>A0A0H5RGF2</accession>
<organism evidence="1">
    <name type="scientific">Spongospora subterranea</name>
    <dbReference type="NCBI Taxonomy" id="70186"/>
    <lineage>
        <taxon>Eukaryota</taxon>
        <taxon>Sar</taxon>
        <taxon>Rhizaria</taxon>
        <taxon>Endomyxa</taxon>
        <taxon>Phytomyxea</taxon>
        <taxon>Plasmodiophorida</taxon>
        <taxon>Plasmodiophoridae</taxon>
        <taxon>Spongospora</taxon>
    </lineage>
</organism>
<reference evidence="1" key="1">
    <citation type="submission" date="2015-04" db="EMBL/GenBank/DDBJ databases">
        <title>The genome sequence of the plant pathogenic Rhizarian Plasmodiophora brassicae reveals insights in its biotrophic life cycle and the origin of chitin synthesis.</title>
        <authorList>
            <person name="Schwelm A."/>
            <person name="Fogelqvist J."/>
            <person name="Knaust A."/>
            <person name="Julke S."/>
            <person name="Lilja T."/>
            <person name="Dhandapani V."/>
            <person name="Bonilla-Rosso G."/>
            <person name="Karlsson M."/>
            <person name="Shevchenko A."/>
            <person name="Choi S.R."/>
            <person name="Kim H.G."/>
            <person name="Park J.Y."/>
            <person name="Lim Y.P."/>
            <person name="Ludwig-Muller J."/>
            <person name="Dixelius C."/>
        </authorList>
    </citation>
    <scope>NUCLEOTIDE SEQUENCE</scope>
    <source>
        <tissue evidence="1">Potato root galls</tissue>
    </source>
</reference>
<name>A0A0H5RGF2_9EUKA</name>
<sequence>RVWVSTAEPRSTAVGDVLGGLPHPLEDVGDQFPRYQPHTAPSAGYDTLAMSTFKFLDRSASAPRRLMAQLMPVNPRSRQVSVQYCIRFTLVMENEGNTRICN</sequence>